<dbReference type="EMBL" id="BA000036">
    <property type="protein sequence ID" value="BAB97598.1"/>
    <property type="molecule type" value="Genomic_DNA"/>
</dbReference>
<dbReference type="HOGENOM" id="CLU_082632_7_4_11"/>
<protein>
    <recommendedName>
        <fullName evidence="1">2Fe-2S ferredoxin-type domain-containing protein</fullName>
    </recommendedName>
</protein>
<dbReference type="KEGG" id="cgl:Cgl0205"/>
<dbReference type="InterPro" id="IPR006058">
    <property type="entry name" value="2Fe2S_fd_BS"/>
</dbReference>
<dbReference type="PATRIC" id="fig|196627.13.peg.209"/>
<dbReference type="BioCyc" id="CORYNE:G18NG-9755-MONOMER"/>
<evidence type="ECO:0000259" key="1">
    <source>
        <dbReference type="PROSITE" id="PS51085"/>
    </source>
</evidence>
<proteinExistence type="predicted"/>
<keyword evidence="3" id="KW-1185">Reference proteome</keyword>
<dbReference type="AlphaFoldDB" id="Q8NTU7"/>
<gene>
    <name evidence="2" type="ordered locus">Cgl0205</name>
</gene>
<dbReference type="SUPFAM" id="SSF54292">
    <property type="entry name" value="2Fe-2S ferredoxin-like"/>
    <property type="match status" value="1"/>
</dbReference>
<dbReference type="PROSITE" id="PS00197">
    <property type="entry name" value="2FE2S_FER_1"/>
    <property type="match status" value="1"/>
</dbReference>
<dbReference type="eggNOG" id="COG1018">
    <property type="taxonomic scope" value="Bacteria"/>
</dbReference>
<dbReference type="OrthoDB" id="9796486at2"/>
<dbReference type="InterPro" id="IPR001041">
    <property type="entry name" value="2Fe-2S_ferredoxin-type"/>
</dbReference>
<dbReference type="InterPro" id="IPR036010">
    <property type="entry name" value="2Fe-2S_ferredoxin-like_sf"/>
</dbReference>
<dbReference type="CDD" id="cd00207">
    <property type="entry name" value="fer2"/>
    <property type="match status" value="1"/>
</dbReference>
<dbReference type="InterPro" id="IPR012675">
    <property type="entry name" value="Beta-grasp_dom_sf"/>
</dbReference>
<name>Q8NTU7_CORGL</name>
<dbReference type="GO" id="GO:0051537">
    <property type="term" value="F:2 iron, 2 sulfur cluster binding"/>
    <property type="evidence" value="ECO:0007669"/>
    <property type="project" value="InterPro"/>
</dbReference>
<sequence>MPKLGHMALHTHKIDGETYAFSWSPTQTLLDALLQADLPARYSCMEGHCGTCQCTLTGGPSHMLNNEVLSNYEIVSENQVLACQTIRDADGPYHCSFDD</sequence>
<evidence type="ECO:0000313" key="3">
    <source>
        <dbReference type="Proteomes" id="UP000000582"/>
    </source>
</evidence>
<dbReference type="Gene3D" id="3.10.20.30">
    <property type="match status" value="1"/>
</dbReference>
<feature type="domain" description="2Fe-2S ferredoxin-type" evidence="1">
    <location>
        <begin position="5"/>
        <end position="99"/>
    </location>
</feature>
<dbReference type="STRING" id="196627.cg0253"/>
<reference evidence="3" key="1">
    <citation type="journal article" date="2003" name="Appl. Microbiol. Biotechnol.">
        <title>The Corynebacterium glutamicum genome: features and impacts on biotechnological processes.</title>
        <authorList>
            <person name="Ikeda M."/>
            <person name="Nakagawa S."/>
        </authorList>
    </citation>
    <scope>NUCLEOTIDE SEQUENCE [LARGE SCALE GENOMIC DNA]</scope>
    <source>
        <strain evidence="3">ATCC 13032 / DSM 20300 / BCRC 11384 / JCM 1318 / LMG 3730 / NCIMB 10025</strain>
    </source>
</reference>
<evidence type="ECO:0000313" key="2">
    <source>
        <dbReference type="EMBL" id="BAB97598.1"/>
    </source>
</evidence>
<organism evidence="2 3">
    <name type="scientific">Corynebacterium glutamicum (strain ATCC 13032 / DSM 20300 / JCM 1318 / BCRC 11384 / CCUG 27702 / LMG 3730 / NBRC 12168 / NCIMB 10025 / NRRL B-2784 / 534)</name>
    <dbReference type="NCBI Taxonomy" id="196627"/>
    <lineage>
        <taxon>Bacteria</taxon>
        <taxon>Bacillati</taxon>
        <taxon>Actinomycetota</taxon>
        <taxon>Actinomycetes</taxon>
        <taxon>Mycobacteriales</taxon>
        <taxon>Corynebacteriaceae</taxon>
        <taxon>Corynebacterium</taxon>
    </lineage>
</organism>
<accession>Q8NTU7</accession>
<dbReference type="Pfam" id="PF00111">
    <property type="entry name" value="Fer2"/>
    <property type="match status" value="1"/>
</dbReference>
<dbReference type="PROSITE" id="PS51085">
    <property type="entry name" value="2FE2S_FER_2"/>
    <property type="match status" value="1"/>
</dbReference>
<dbReference type="Proteomes" id="UP000000582">
    <property type="component" value="Chromosome"/>
</dbReference>